<dbReference type="SUPFAM" id="SSF53927">
    <property type="entry name" value="Cytidine deaminase-like"/>
    <property type="match status" value="1"/>
</dbReference>
<dbReference type="RefSeq" id="XP_046077224.1">
    <property type="nucleotide sequence ID" value="XM_046215292.1"/>
</dbReference>
<feature type="compositionally biased region" description="Polar residues" evidence="1">
    <location>
        <begin position="317"/>
        <end position="330"/>
    </location>
</feature>
<dbReference type="EMBL" id="JAJTJA010000002">
    <property type="protein sequence ID" value="KAH8704206.1"/>
    <property type="molecule type" value="Genomic_DNA"/>
</dbReference>
<accession>A0AAD4L227</accession>
<feature type="region of interest" description="Disordered" evidence="1">
    <location>
        <begin position="126"/>
        <end position="146"/>
    </location>
</feature>
<dbReference type="InterPro" id="IPR016193">
    <property type="entry name" value="Cytidine_deaminase-like"/>
</dbReference>
<protein>
    <recommendedName>
        <fullName evidence="4">CMP/dCMP-type deaminase domain-containing protein</fullName>
    </recommendedName>
</protein>
<dbReference type="GO" id="GO:0003824">
    <property type="term" value="F:catalytic activity"/>
    <property type="evidence" value="ECO:0007669"/>
    <property type="project" value="InterPro"/>
</dbReference>
<feature type="compositionally biased region" description="Basic and acidic residues" evidence="1">
    <location>
        <begin position="131"/>
        <end position="143"/>
    </location>
</feature>
<feature type="region of interest" description="Disordered" evidence="1">
    <location>
        <begin position="311"/>
        <end position="330"/>
    </location>
</feature>
<comment type="caution">
    <text evidence="2">The sequence shown here is derived from an EMBL/GenBank/DDBJ whole genome shotgun (WGS) entry which is preliminary data.</text>
</comment>
<keyword evidence="3" id="KW-1185">Reference proteome</keyword>
<dbReference type="Gene3D" id="3.40.140.10">
    <property type="entry name" value="Cytidine Deaminase, domain 2"/>
    <property type="match status" value="1"/>
</dbReference>
<dbReference type="AlphaFoldDB" id="A0AAD4L227"/>
<evidence type="ECO:0008006" key="4">
    <source>
        <dbReference type="Google" id="ProtNLM"/>
    </source>
</evidence>
<evidence type="ECO:0000313" key="2">
    <source>
        <dbReference type="EMBL" id="KAH8704206.1"/>
    </source>
</evidence>
<name>A0AAD4L227_9EURO</name>
<evidence type="ECO:0000256" key="1">
    <source>
        <dbReference type="SAM" id="MobiDB-lite"/>
    </source>
</evidence>
<evidence type="ECO:0000313" key="3">
    <source>
        <dbReference type="Proteomes" id="UP001201262"/>
    </source>
</evidence>
<organism evidence="2 3">
    <name type="scientific">Talaromyces proteolyticus</name>
    <dbReference type="NCBI Taxonomy" id="1131652"/>
    <lineage>
        <taxon>Eukaryota</taxon>
        <taxon>Fungi</taxon>
        <taxon>Dikarya</taxon>
        <taxon>Ascomycota</taxon>
        <taxon>Pezizomycotina</taxon>
        <taxon>Eurotiomycetes</taxon>
        <taxon>Eurotiomycetidae</taxon>
        <taxon>Eurotiales</taxon>
        <taxon>Trichocomaceae</taxon>
        <taxon>Talaromyces</taxon>
        <taxon>Talaromyces sect. Bacilispori</taxon>
    </lineage>
</organism>
<dbReference type="Proteomes" id="UP001201262">
    <property type="component" value="Unassembled WGS sequence"/>
</dbReference>
<dbReference type="GeneID" id="70245579"/>
<gene>
    <name evidence="2" type="ORF">BGW36DRAFT_370873</name>
</gene>
<sequence length="476" mass="51925">MADDTLPLQGHIIPVRTVQETNPNFEFAKAYVVEIIQKYASQVIKVLDTAYPKDPNQPLTHIRRFVKADFLPDHLKTLVGRQDTSDRLIDVPTIFVLIPPPVSDIDQLRALITPFVPARRLTRSINATGTGEEKEPTIPHDANENTAIETPSTFPILHTSIPIHPALSIQQAETWSRTNWPTSYNAAAARAIIAPPPKTLTDIQADIAPNAGLYLGLARSVAREAKALGRGRGIGVVVVDHAMTSATGDMNIRNANARHGVVAVAGDARYCARGIDKNALKGDGSYQAECEGGPEFHAIMRAVEMIAGQRRGDGEVSTDSIDSGRTITHTTPALTPLESHYLKKMREVTSPPAPVESTPLAEAAAGILPRSAGGYLCTDLDMYITHEPCLTCSMAMLLSRFRAITFPRRGRLVTGGLASEPVPGLETGERENYYGLHWRKELNWRAVCFEFVEDMDDGRPGFLQDDGVEAVGEYHA</sequence>
<proteinExistence type="predicted"/>
<dbReference type="GO" id="GO:0006139">
    <property type="term" value="P:nucleobase-containing compound metabolic process"/>
    <property type="evidence" value="ECO:0007669"/>
    <property type="project" value="UniProtKB-ARBA"/>
</dbReference>
<reference evidence="2" key="1">
    <citation type="submission" date="2021-12" db="EMBL/GenBank/DDBJ databases">
        <title>Convergent genome expansion in fungi linked to evolution of root-endophyte symbiosis.</title>
        <authorList>
            <consortium name="DOE Joint Genome Institute"/>
            <person name="Ke Y.-H."/>
            <person name="Bonito G."/>
            <person name="Liao H.-L."/>
            <person name="Looney B."/>
            <person name="Rojas-Flechas A."/>
            <person name="Nash J."/>
            <person name="Hameed K."/>
            <person name="Schadt C."/>
            <person name="Martin F."/>
            <person name="Crous P.W."/>
            <person name="Miettinen O."/>
            <person name="Magnuson J.K."/>
            <person name="Labbe J."/>
            <person name="Jacobson D."/>
            <person name="Doktycz M.J."/>
            <person name="Veneault-Fourrey C."/>
            <person name="Kuo A."/>
            <person name="Mondo S."/>
            <person name="Calhoun S."/>
            <person name="Riley R."/>
            <person name="Ohm R."/>
            <person name="LaButti K."/>
            <person name="Andreopoulos B."/>
            <person name="Pangilinan J."/>
            <person name="Nolan M."/>
            <person name="Tritt A."/>
            <person name="Clum A."/>
            <person name="Lipzen A."/>
            <person name="Daum C."/>
            <person name="Barry K."/>
            <person name="Grigoriev I.V."/>
            <person name="Vilgalys R."/>
        </authorList>
    </citation>
    <scope>NUCLEOTIDE SEQUENCE</scope>
    <source>
        <strain evidence="2">PMI_201</strain>
    </source>
</reference>